<evidence type="ECO:0000313" key="12">
    <source>
        <dbReference type="Proteomes" id="UP000663855"/>
    </source>
</evidence>
<accession>A0A814MTG0</accession>
<dbReference type="InterPro" id="IPR016152">
    <property type="entry name" value="PTrfase/Anion_transptr"/>
</dbReference>
<evidence type="ECO:0000256" key="7">
    <source>
        <dbReference type="ARBA" id="ARBA00023065"/>
    </source>
</evidence>
<feature type="transmembrane region" description="Helical" evidence="9">
    <location>
        <begin position="499"/>
        <end position="520"/>
    </location>
</feature>
<feature type="transmembrane region" description="Helical" evidence="9">
    <location>
        <begin position="348"/>
        <end position="369"/>
    </location>
</feature>
<dbReference type="GO" id="GO:0006820">
    <property type="term" value="P:monoatomic anion transport"/>
    <property type="evidence" value="ECO:0007669"/>
    <property type="project" value="InterPro"/>
</dbReference>
<comment type="similarity">
    <text evidence="2">Belongs to the anion exchanger (TC 2.A.31) family.</text>
</comment>
<name>A0A814MTG0_9BILA</name>
<feature type="transmembrane region" description="Helical" evidence="9">
    <location>
        <begin position="540"/>
        <end position="560"/>
    </location>
</feature>
<evidence type="ECO:0000259" key="10">
    <source>
        <dbReference type="Pfam" id="PF00955"/>
    </source>
</evidence>
<dbReference type="PANTHER" id="PTHR11453:SF127">
    <property type="entry name" value="SOLUTE CARRIER FAMILY 4 MEMBER 11"/>
    <property type="match status" value="1"/>
</dbReference>
<dbReference type="SUPFAM" id="SSF55804">
    <property type="entry name" value="Phoshotransferase/anion transport protein"/>
    <property type="match status" value="1"/>
</dbReference>
<comment type="caution">
    <text evidence="11">The sequence shown here is derived from an EMBL/GenBank/DDBJ whole genome shotgun (WGS) entry which is preliminary data.</text>
</comment>
<dbReference type="FunFam" id="1.10.287.570:FF:000002">
    <property type="entry name" value="Solute carrier family 4 member 11"/>
    <property type="match status" value="1"/>
</dbReference>
<evidence type="ECO:0000256" key="4">
    <source>
        <dbReference type="ARBA" id="ARBA00022475"/>
    </source>
</evidence>
<evidence type="ECO:0000256" key="1">
    <source>
        <dbReference type="ARBA" id="ARBA00004651"/>
    </source>
</evidence>
<keyword evidence="7" id="KW-0406">Ion transport</keyword>
<keyword evidence="4" id="KW-1003">Cell membrane</keyword>
<organism evidence="11 12">
    <name type="scientific">Rotaria magnacalcarata</name>
    <dbReference type="NCBI Taxonomy" id="392030"/>
    <lineage>
        <taxon>Eukaryota</taxon>
        <taxon>Metazoa</taxon>
        <taxon>Spiralia</taxon>
        <taxon>Gnathifera</taxon>
        <taxon>Rotifera</taxon>
        <taxon>Eurotatoria</taxon>
        <taxon>Bdelloidea</taxon>
        <taxon>Philodinida</taxon>
        <taxon>Philodinidae</taxon>
        <taxon>Rotaria</taxon>
    </lineage>
</organism>
<evidence type="ECO:0000313" key="11">
    <source>
        <dbReference type="EMBL" id="CAF1082635.1"/>
    </source>
</evidence>
<feature type="transmembrane region" description="Helical" evidence="9">
    <location>
        <begin position="581"/>
        <end position="604"/>
    </location>
</feature>
<protein>
    <recommendedName>
        <fullName evidence="10">Bicarbonate transporter-like transmembrane domain-containing protein</fullName>
    </recommendedName>
</protein>
<dbReference type="Gene3D" id="1.10.287.570">
    <property type="entry name" value="Helical hairpin bin"/>
    <property type="match status" value="1"/>
</dbReference>
<dbReference type="GO" id="GO:0050801">
    <property type="term" value="P:monoatomic ion homeostasis"/>
    <property type="evidence" value="ECO:0007669"/>
    <property type="project" value="TreeGrafter"/>
</dbReference>
<keyword evidence="3" id="KW-0813">Transport</keyword>
<feature type="domain" description="Bicarbonate transporter-like transmembrane" evidence="10">
    <location>
        <begin position="441"/>
        <end position="772"/>
    </location>
</feature>
<dbReference type="GO" id="GO:0016323">
    <property type="term" value="C:basolateral plasma membrane"/>
    <property type="evidence" value="ECO:0007669"/>
    <property type="project" value="TreeGrafter"/>
</dbReference>
<evidence type="ECO:0000256" key="2">
    <source>
        <dbReference type="ARBA" id="ARBA00010993"/>
    </source>
</evidence>
<feature type="transmembrane region" description="Helical" evidence="9">
    <location>
        <begin position="461"/>
        <end position="479"/>
    </location>
</feature>
<dbReference type="InterPro" id="IPR011531">
    <property type="entry name" value="HCO3_transpt-like_TM_dom"/>
</dbReference>
<evidence type="ECO:0000256" key="3">
    <source>
        <dbReference type="ARBA" id="ARBA00022448"/>
    </source>
</evidence>
<feature type="domain" description="Bicarbonate transporter-like transmembrane" evidence="10">
    <location>
        <begin position="319"/>
        <end position="416"/>
    </location>
</feature>
<proteinExistence type="inferred from homology"/>
<keyword evidence="8 9" id="KW-0472">Membrane</keyword>
<evidence type="ECO:0000256" key="8">
    <source>
        <dbReference type="ARBA" id="ARBA00023136"/>
    </source>
</evidence>
<evidence type="ECO:0000256" key="9">
    <source>
        <dbReference type="SAM" id="Phobius"/>
    </source>
</evidence>
<dbReference type="Proteomes" id="UP000663855">
    <property type="component" value="Unassembled WGS sequence"/>
</dbReference>
<dbReference type="EMBL" id="CAJNOV010001887">
    <property type="protein sequence ID" value="CAF1082635.1"/>
    <property type="molecule type" value="Genomic_DNA"/>
</dbReference>
<feature type="transmembrane region" description="Helical" evidence="9">
    <location>
        <begin position="743"/>
        <end position="763"/>
    </location>
</feature>
<dbReference type="GO" id="GO:0005452">
    <property type="term" value="F:solute:inorganic anion antiporter activity"/>
    <property type="evidence" value="ECO:0007669"/>
    <property type="project" value="InterPro"/>
</dbReference>
<dbReference type="PANTHER" id="PTHR11453">
    <property type="entry name" value="ANION EXCHANGE PROTEIN"/>
    <property type="match status" value="1"/>
</dbReference>
<sequence>MHRTESSFRRHPGSGSLRRFSFRRKPTRESISEPTSTWSFNSVDHEWQLLREDGAQIQLVYNKSEHIPLKDFAAEIRGGKDIKEFILSALVLLDVQDTSVWDLLEIILRRIKHTSIRNNESSSGLSSPVLNAATTMINNTVSASGGGHRETLNIEEIKKVVFVNDRVRILAKTLQATTTTESNWTYDQSWLAIMCTSPSILKRHVAIARLKNPCNLGRNCQEARFIVFILSPMKEKGTKNFLETGRTFATIFADIELRAKLLKATTQEEFISIIDKHTDNLMEQQRTQTRNSLPDASDDINSNPDMLKVKTYYCPILYDMYMDLTRRLPHYLSDFYDIFNTHRGSQKVLSTAVFLYFACLLPSIAFGVLNSQVTNDQISVPKAVASQCLGGLFFSIFSGQPLIVVMTTAPLTIYVKDFICNYSTPACKHYDEYWKLRRTNKNVTFNFTDDTLDEPCARDSSLLYILLTLGTVWLGTFLYKFKQTPYLTSAKRELLTDYALPVSVIIMSLIGSVVFKQINLQSFSVDHEHLFVMVRLKSVTFKQIIATGFLGFSLSLLMFLDQNIAGAIVNSPANKLKKGKAFHIDLFVIAILNGWLSLFGLTWMHGALPLSPLHVKALADTEERVEQGHIQSVIVKVRETRLTVLLSHILIGMSLFMRDILKQIPMPVLDGLFLYLALTSLDGNQFFERVTLFFTEQAAYPPNHYIRQVPQRKIHLFTLLQLLQLIILCFLGFSPILYCKLVLPIWLVAMVAFRYGILPKIIAKKYLRALDQRL</sequence>
<dbReference type="AlphaFoldDB" id="A0A814MTG0"/>
<comment type="subcellular location">
    <subcellularLocation>
        <location evidence="1">Cell membrane</location>
        <topology evidence="1">Multi-pass membrane protein</topology>
    </subcellularLocation>
</comment>
<evidence type="ECO:0000256" key="6">
    <source>
        <dbReference type="ARBA" id="ARBA00022989"/>
    </source>
</evidence>
<dbReference type="Pfam" id="PF00955">
    <property type="entry name" value="HCO3_cotransp"/>
    <property type="match status" value="2"/>
</dbReference>
<dbReference type="Gene3D" id="3.40.930.10">
    <property type="entry name" value="Mannitol-specific EII, Chain A"/>
    <property type="match status" value="1"/>
</dbReference>
<keyword evidence="5 9" id="KW-0812">Transmembrane</keyword>
<evidence type="ECO:0000256" key="5">
    <source>
        <dbReference type="ARBA" id="ARBA00022692"/>
    </source>
</evidence>
<gene>
    <name evidence="11" type="ORF">CJN711_LOCUS6276</name>
</gene>
<keyword evidence="6 9" id="KW-1133">Transmembrane helix</keyword>
<dbReference type="InterPro" id="IPR003020">
    <property type="entry name" value="HCO3_transpt_euk"/>
</dbReference>
<feature type="transmembrane region" description="Helical" evidence="9">
    <location>
        <begin position="716"/>
        <end position="737"/>
    </location>
</feature>
<reference evidence="11" key="1">
    <citation type="submission" date="2021-02" db="EMBL/GenBank/DDBJ databases">
        <authorList>
            <person name="Nowell W R."/>
        </authorList>
    </citation>
    <scope>NUCLEOTIDE SEQUENCE</scope>
</reference>